<feature type="transmembrane region" description="Helical" evidence="9">
    <location>
        <begin position="39"/>
        <end position="59"/>
    </location>
</feature>
<name>A0ABR7DAB0_9CLOT</name>
<keyword evidence="6 9" id="KW-0029">Amino-acid transport</keyword>
<comment type="caution">
    <text evidence="10">The sequence shown here is derived from an EMBL/GenBank/DDBJ whole genome shotgun (WGS) entry which is preliminary data.</text>
</comment>
<dbReference type="NCBIfam" id="TIGR00796">
    <property type="entry name" value="livcs"/>
    <property type="match status" value="1"/>
</dbReference>
<feature type="transmembrane region" description="Helical" evidence="9">
    <location>
        <begin position="9"/>
        <end position="27"/>
    </location>
</feature>
<keyword evidence="3 9" id="KW-0813">Transport</keyword>
<dbReference type="RefSeq" id="WP_186859351.1">
    <property type="nucleotide sequence ID" value="NZ_JACOOO010000004.1"/>
</dbReference>
<dbReference type="Pfam" id="PF05525">
    <property type="entry name" value="Branch_AA_trans"/>
    <property type="match status" value="1"/>
</dbReference>
<feature type="transmembrane region" description="Helical" evidence="9">
    <location>
        <begin position="79"/>
        <end position="96"/>
    </location>
</feature>
<feature type="transmembrane region" description="Helical" evidence="9">
    <location>
        <begin position="219"/>
        <end position="241"/>
    </location>
</feature>
<gene>
    <name evidence="10" type="primary">brnQ</name>
    <name evidence="10" type="ORF">H8S20_04170</name>
</gene>
<keyword evidence="8 9" id="KW-0472">Membrane</keyword>
<feature type="transmembrane region" description="Helical" evidence="9">
    <location>
        <begin position="187"/>
        <end position="207"/>
    </location>
</feature>
<feature type="transmembrane region" description="Helical" evidence="9">
    <location>
        <begin position="366"/>
        <end position="388"/>
    </location>
</feature>
<feature type="transmembrane region" description="Helical" evidence="9">
    <location>
        <begin position="310"/>
        <end position="327"/>
    </location>
</feature>
<reference evidence="10 11" key="1">
    <citation type="submission" date="2020-08" db="EMBL/GenBank/DDBJ databases">
        <title>Genome public.</title>
        <authorList>
            <person name="Liu C."/>
            <person name="Sun Q."/>
        </authorList>
    </citation>
    <scope>NUCLEOTIDE SEQUENCE [LARGE SCALE GENOMIC DNA]</scope>
    <source>
        <strain evidence="10 11">NSJ-6</strain>
    </source>
</reference>
<evidence type="ECO:0000256" key="7">
    <source>
        <dbReference type="ARBA" id="ARBA00022989"/>
    </source>
</evidence>
<comment type="similarity">
    <text evidence="2 9">Belongs to the branched chain amino acid transporter family.</text>
</comment>
<evidence type="ECO:0000256" key="2">
    <source>
        <dbReference type="ARBA" id="ARBA00008540"/>
    </source>
</evidence>
<evidence type="ECO:0000256" key="5">
    <source>
        <dbReference type="ARBA" id="ARBA00022692"/>
    </source>
</evidence>
<dbReference type="PANTHER" id="PTHR30588:SF0">
    <property type="entry name" value="BRANCHED-CHAIN AMINO ACID PERMEASE BRNQ"/>
    <property type="match status" value="1"/>
</dbReference>
<evidence type="ECO:0000256" key="6">
    <source>
        <dbReference type="ARBA" id="ARBA00022970"/>
    </source>
</evidence>
<evidence type="ECO:0000256" key="4">
    <source>
        <dbReference type="ARBA" id="ARBA00022475"/>
    </source>
</evidence>
<evidence type="ECO:0000256" key="8">
    <source>
        <dbReference type="ARBA" id="ARBA00023136"/>
    </source>
</evidence>
<evidence type="ECO:0000256" key="1">
    <source>
        <dbReference type="ARBA" id="ARBA00004651"/>
    </source>
</evidence>
<keyword evidence="7 9" id="KW-1133">Transmembrane helix</keyword>
<evidence type="ECO:0000256" key="9">
    <source>
        <dbReference type="RuleBase" id="RU362122"/>
    </source>
</evidence>
<feature type="transmembrane region" description="Helical" evidence="9">
    <location>
        <begin position="116"/>
        <end position="134"/>
    </location>
</feature>
<feature type="transmembrane region" description="Helical" evidence="9">
    <location>
        <begin position="146"/>
        <end position="167"/>
    </location>
</feature>
<dbReference type="Proteomes" id="UP000596929">
    <property type="component" value="Unassembled WGS sequence"/>
</dbReference>
<comment type="function">
    <text evidence="9">Component of the transport system for branched-chain amino acids.</text>
</comment>
<keyword evidence="5 9" id="KW-0812">Transmembrane</keyword>
<feature type="transmembrane region" description="Helical" evidence="9">
    <location>
        <begin position="394"/>
        <end position="412"/>
    </location>
</feature>
<keyword evidence="4" id="KW-1003">Cell membrane</keyword>
<sequence>MKKSTKDSIVIGFALFSMFFGAGNLIFPGFLGNSLGSDFLLGTVGFVVTGVGLPLLAIVACSKGDGTFESIGNRIDRKFILIFTTVLFLAIGPLMAVPRTAATTFELSVNPFLPNVPAIVAITVYFAINLFFVLKKSAIVDTIGKFLTPALLILLIVLIVKGIVSPIGEIVNTNASAVLSTSLIEGYQTMDALGALLFASIVTTSLKDKGYRGKEMPKMIFKSSLVAAIGLAFVYGGLMYIGAQTSGLVSQEIGKTGLLLLISESVFGKVGPAIIGLAMGLACLSTSIGLVSVGASFFEKISKGKLSYNLNAIVITIISLAVATLGVDKIVALSGPVLNLLYPVSITIIVTTLMSKYLKNTKAVRLGIYTSLVFSLLLLIPGLNLSFLPLADLGFGWVVPTVLSIIIGIIIFKEKTTESSLEKAA</sequence>
<dbReference type="PANTHER" id="PTHR30588">
    <property type="entry name" value="BRANCHED-CHAIN AMINO ACID TRANSPORT SYSTEM 2 CARRIER PROTEIN"/>
    <property type="match status" value="1"/>
</dbReference>
<dbReference type="InterPro" id="IPR004685">
    <property type="entry name" value="Brnchd-chn_aa_trnsp_Livcs"/>
</dbReference>
<feature type="transmembrane region" description="Helical" evidence="9">
    <location>
        <begin position="333"/>
        <end position="354"/>
    </location>
</feature>
<accession>A0ABR7DAB0</accession>
<feature type="transmembrane region" description="Helical" evidence="9">
    <location>
        <begin position="273"/>
        <end position="298"/>
    </location>
</feature>
<comment type="subcellular location">
    <subcellularLocation>
        <location evidence="1 9">Cell membrane</location>
        <topology evidence="1 9">Multi-pass membrane protein</topology>
    </subcellularLocation>
</comment>
<evidence type="ECO:0000313" key="11">
    <source>
        <dbReference type="Proteomes" id="UP000596929"/>
    </source>
</evidence>
<evidence type="ECO:0000313" key="10">
    <source>
        <dbReference type="EMBL" id="MBC5628085.1"/>
    </source>
</evidence>
<dbReference type="EMBL" id="JACOOO010000004">
    <property type="protein sequence ID" value="MBC5628085.1"/>
    <property type="molecule type" value="Genomic_DNA"/>
</dbReference>
<organism evidence="10 11">
    <name type="scientific">Clostridium hominis</name>
    <dbReference type="NCBI Taxonomy" id="2763036"/>
    <lineage>
        <taxon>Bacteria</taxon>
        <taxon>Bacillati</taxon>
        <taxon>Bacillota</taxon>
        <taxon>Clostridia</taxon>
        <taxon>Eubacteriales</taxon>
        <taxon>Clostridiaceae</taxon>
        <taxon>Clostridium</taxon>
    </lineage>
</organism>
<protein>
    <recommendedName>
        <fullName evidence="9">Branched-chain amino acid transport system carrier protein</fullName>
    </recommendedName>
</protein>
<keyword evidence="11" id="KW-1185">Reference proteome</keyword>
<proteinExistence type="inferred from homology"/>
<evidence type="ECO:0000256" key="3">
    <source>
        <dbReference type="ARBA" id="ARBA00022448"/>
    </source>
</evidence>